<keyword evidence="2" id="KW-0238">DNA-binding</keyword>
<evidence type="ECO:0000259" key="4">
    <source>
        <dbReference type="PROSITE" id="PS50042"/>
    </source>
</evidence>
<reference evidence="6 7" key="1">
    <citation type="submission" date="2016-09" db="EMBL/GenBank/DDBJ databases">
        <authorList>
            <person name="Capua I."/>
            <person name="De Benedictis P."/>
            <person name="Joannis T."/>
            <person name="Lombin L.H."/>
            <person name="Cattoli G."/>
        </authorList>
    </citation>
    <scope>NUCLEOTIDE SEQUENCE [LARGE SCALE GENOMIC DNA]</scope>
    <source>
        <strain evidence="6 7">ANC 4671</strain>
    </source>
</reference>
<dbReference type="CDD" id="cd00038">
    <property type="entry name" value="CAP_ED"/>
    <property type="match status" value="1"/>
</dbReference>
<dbReference type="GO" id="GO:0003700">
    <property type="term" value="F:DNA-binding transcription factor activity"/>
    <property type="evidence" value="ECO:0007669"/>
    <property type="project" value="TreeGrafter"/>
</dbReference>
<accession>A0A1E7R2T2</accession>
<evidence type="ECO:0000259" key="5">
    <source>
        <dbReference type="PROSITE" id="PS51063"/>
    </source>
</evidence>
<dbReference type="PROSITE" id="PS51063">
    <property type="entry name" value="HTH_CRP_2"/>
    <property type="match status" value="1"/>
</dbReference>
<dbReference type="GO" id="GO:0005829">
    <property type="term" value="C:cytosol"/>
    <property type="evidence" value="ECO:0007669"/>
    <property type="project" value="TreeGrafter"/>
</dbReference>
<dbReference type="PANTHER" id="PTHR24567:SF74">
    <property type="entry name" value="HTH-TYPE TRANSCRIPTIONAL REGULATOR ARCR"/>
    <property type="match status" value="1"/>
</dbReference>
<dbReference type="InterPro" id="IPR018490">
    <property type="entry name" value="cNMP-bd_dom_sf"/>
</dbReference>
<dbReference type="Gene3D" id="2.60.120.10">
    <property type="entry name" value="Jelly Rolls"/>
    <property type="match status" value="1"/>
</dbReference>
<dbReference type="Pfam" id="PF00027">
    <property type="entry name" value="cNMP_binding"/>
    <property type="match status" value="1"/>
</dbReference>
<dbReference type="PROSITE" id="PS50042">
    <property type="entry name" value="CNMP_BINDING_3"/>
    <property type="match status" value="1"/>
</dbReference>
<dbReference type="InterPro" id="IPR036388">
    <property type="entry name" value="WH-like_DNA-bd_sf"/>
</dbReference>
<dbReference type="AlphaFoldDB" id="A0A1E7R2T2"/>
<dbReference type="EMBL" id="MKKK01000045">
    <property type="protein sequence ID" value="OEY93620.1"/>
    <property type="molecule type" value="Genomic_DNA"/>
</dbReference>
<dbReference type="SUPFAM" id="SSF51206">
    <property type="entry name" value="cAMP-binding domain-like"/>
    <property type="match status" value="1"/>
</dbReference>
<dbReference type="Gene3D" id="1.10.10.10">
    <property type="entry name" value="Winged helix-like DNA-binding domain superfamily/Winged helix DNA-binding domain"/>
    <property type="match status" value="1"/>
</dbReference>
<dbReference type="Pfam" id="PF13545">
    <property type="entry name" value="HTH_Crp_2"/>
    <property type="match status" value="1"/>
</dbReference>
<dbReference type="PANTHER" id="PTHR24567">
    <property type="entry name" value="CRP FAMILY TRANSCRIPTIONAL REGULATORY PROTEIN"/>
    <property type="match status" value="1"/>
</dbReference>
<keyword evidence="7" id="KW-1185">Reference proteome</keyword>
<comment type="caution">
    <text evidence="6">The sequence shown here is derived from an EMBL/GenBank/DDBJ whole genome shotgun (WGS) entry which is preliminary data.</text>
</comment>
<dbReference type="STRING" id="1262585.BJI46_04040"/>
<feature type="domain" description="HTH crp-type" evidence="5">
    <location>
        <begin position="148"/>
        <end position="220"/>
    </location>
</feature>
<keyword evidence="3" id="KW-0804">Transcription</keyword>
<dbReference type="InterPro" id="IPR036390">
    <property type="entry name" value="WH_DNA-bd_sf"/>
</dbReference>
<dbReference type="InterPro" id="IPR000595">
    <property type="entry name" value="cNMP-bd_dom"/>
</dbReference>
<dbReference type="InterPro" id="IPR050397">
    <property type="entry name" value="Env_Response_Regulators"/>
</dbReference>
<dbReference type="GO" id="GO:0003677">
    <property type="term" value="F:DNA binding"/>
    <property type="evidence" value="ECO:0007669"/>
    <property type="project" value="UniProtKB-KW"/>
</dbReference>
<dbReference type="OrthoDB" id="6881322at2"/>
<dbReference type="RefSeq" id="WP_070070435.1">
    <property type="nucleotide sequence ID" value="NZ_MKKK01000045.1"/>
</dbReference>
<evidence type="ECO:0000256" key="1">
    <source>
        <dbReference type="ARBA" id="ARBA00023015"/>
    </source>
</evidence>
<evidence type="ECO:0000313" key="6">
    <source>
        <dbReference type="EMBL" id="OEY93620.1"/>
    </source>
</evidence>
<name>A0A1E7R2T2_9GAMM</name>
<feature type="domain" description="Cyclic nucleotide-binding" evidence="4">
    <location>
        <begin position="14"/>
        <end position="117"/>
    </location>
</feature>
<dbReference type="InterPro" id="IPR014710">
    <property type="entry name" value="RmlC-like_jellyroll"/>
</dbReference>
<sequence>MSNTVSILLHQNIWFNQLTLEFQQFILKRGKLKYLEKGQVLFYRGDEADGLYALINGAIQLGFNHQSGHEYLMLIAEPVLWFGEISLIDGNPRTHDAVAMKTTTLLFLEKSDLFTLLNQQPHYWQHIACLVTQKIRPLLQELEIQGEASLLQRVARRLLLIISGYQLQSSAQQRRIEMSQEKLALMLSSSRQSINAALQQLEQQNILKREFKHIRILDIEKLTYYAEESSVHQ</sequence>
<dbReference type="SUPFAM" id="SSF46785">
    <property type="entry name" value="Winged helix' DNA-binding domain"/>
    <property type="match status" value="1"/>
</dbReference>
<keyword evidence="1" id="KW-0805">Transcription regulation</keyword>
<evidence type="ECO:0000256" key="3">
    <source>
        <dbReference type="ARBA" id="ARBA00023163"/>
    </source>
</evidence>
<dbReference type="InterPro" id="IPR012318">
    <property type="entry name" value="HTH_CRP"/>
</dbReference>
<dbReference type="Proteomes" id="UP000185895">
    <property type="component" value="Unassembled WGS sequence"/>
</dbReference>
<gene>
    <name evidence="6" type="ORF">BJI46_04040</name>
</gene>
<protein>
    <submittedName>
        <fullName evidence="6">Uncharacterized protein</fullName>
    </submittedName>
</protein>
<dbReference type="SMART" id="SM00100">
    <property type="entry name" value="cNMP"/>
    <property type="match status" value="1"/>
</dbReference>
<proteinExistence type="predicted"/>
<evidence type="ECO:0000256" key="2">
    <source>
        <dbReference type="ARBA" id="ARBA00023125"/>
    </source>
</evidence>
<organism evidence="6 7">
    <name type="scientific">Acinetobacter qingfengensis</name>
    <dbReference type="NCBI Taxonomy" id="1262585"/>
    <lineage>
        <taxon>Bacteria</taxon>
        <taxon>Pseudomonadati</taxon>
        <taxon>Pseudomonadota</taxon>
        <taxon>Gammaproteobacteria</taxon>
        <taxon>Moraxellales</taxon>
        <taxon>Moraxellaceae</taxon>
        <taxon>Acinetobacter</taxon>
    </lineage>
</organism>
<dbReference type="SMART" id="SM00419">
    <property type="entry name" value="HTH_CRP"/>
    <property type="match status" value="1"/>
</dbReference>
<evidence type="ECO:0000313" key="7">
    <source>
        <dbReference type="Proteomes" id="UP000185895"/>
    </source>
</evidence>